<dbReference type="Proteomes" id="UP000635071">
    <property type="component" value="Unassembled WGS sequence"/>
</dbReference>
<comment type="caution">
    <text evidence="2">The sequence shown here is derived from an EMBL/GenBank/DDBJ whole genome shotgun (WGS) entry which is preliminary data.</text>
</comment>
<proteinExistence type="predicted"/>
<dbReference type="EMBL" id="BMJM01000006">
    <property type="protein sequence ID" value="GGE13285.1"/>
    <property type="molecule type" value="Genomic_DNA"/>
</dbReference>
<reference evidence="2" key="1">
    <citation type="journal article" date="2014" name="Int. J. Syst. Evol. Microbiol.">
        <title>Complete genome sequence of Corynebacterium casei LMG S-19264T (=DSM 44701T), isolated from a smear-ripened cheese.</title>
        <authorList>
            <consortium name="US DOE Joint Genome Institute (JGI-PGF)"/>
            <person name="Walter F."/>
            <person name="Albersmeier A."/>
            <person name="Kalinowski J."/>
            <person name="Ruckert C."/>
        </authorList>
    </citation>
    <scope>NUCLEOTIDE SEQUENCE</scope>
    <source>
        <strain evidence="2">CGMCC 1.15519</strain>
    </source>
</reference>
<protein>
    <submittedName>
        <fullName evidence="2">Transcriptional regulator</fullName>
    </submittedName>
</protein>
<feature type="domain" description="SpoVT-AbrB" evidence="1">
    <location>
        <begin position="7"/>
        <end position="52"/>
    </location>
</feature>
<dbReference type="InterPro" id="IPR007159">
    <property type="entry name" value="SpoVT-AbrB_dom"/>
</dbReference>
<gene>
    <name evidence="2" type="primary">phd</name>
    <name evidence="2" type="ORF">GCM10011529_19550</name>
</gene>
<evidence type="ECO:0000259" key="1">
    <source>
        <dbReference type="SMART" id="SM00966"/>
    </source>
</evidence>
<evidence type="ECO:0000313" key="2">
    <source>
        <dbReference type="EMBL" id="GGE13285.1"/>
    </source>
</evidence>
<dbReference type="NCBIfam" id="TIGR02609">
    <property type="entry name" value="doc_partner"/>
    <property type="match status" value="1"/>
</dbReference>
<dbReference type="InterPro" id="IPR037914">
    <property type="entry name" value="SpoVT-AbrB_sf"/>
</dbReference>
<organism evidence="2 3">
    <name type="scientific">Sandarakinorhabdus glacialis</name>
    <dbReference type="NCBI Taxonomy" id="1614636"/>
    <lineage>
        <taxon>Bacteria</taxon>
        <taxon>Pseudomonadati</taxon>
        <taxon>Pseudomonadota</taxon>
        <taxon>Alphaproteobacteria</taxon>
        <taxon>Sphingomonadales</taxon>
        <taxon>Sphingosinicellaceae</taxon>
        <taxon>Sandarakinorhabdus</taxon>
    </lineage>
</organism>
<evidence type="ECO:0000313" key="3">
    <source>
        <dbReference type="Proteomes" id="UP000635071"/>
    </source>
</evidence>
<sequence length="74" mass="8099">MQHLKITAIGNSAGIILSKDILAQLGVEKGDSLSVVRTPNGIELSPYDPTFDEQMEVARGVMARYRDALRELAK</sequence>
<dbReference type="RefSeq" id="WP_188762772.1">
    <property type="nucleotide sequence ID" value="NZ_BMJM01000006.1"/>
</dbReference>
<keyword evidence="3" id="KW-1185">Reference proteome</keyword>
<name>A0A917E9U9_9SPHN</name>
<reference evidence="2" key="2">
    <citation type="submission" date="2020-09" db="EMBL/GenBank/DDBJ databases">
        <authorList>
            <person name="Sun Q."/>
            <person name="Zhou Y."/>
        </authorList>
    </citation>
    <scope>NUCLEOTIDE SEQUENCE</scope>
    <source>
        <strain evidence="2">CGMCC 1.15519</strain>
    </source>
</reference>
<dbReference type="AlphaFoldDB" id="A0A917E9U9"/>
<dbReference type="GO" id="GO:0003677">
    <property type="term" value="F:DNA binding"/>
    <property type="evidence" value="ECO:0007669"/>
    <property type="project" value="InterPro"/>
</dbReference>
<accession>A0A917E9U9</accession>
<dbReference type="SUPFAM" id="SSF89447">
    <property type="entry name" value="AbrB/MazE/MraZ-like"/>
    <property type="match status" value="1"/>
</dbReference>
<dbReference type="InterPro" id="IPR013432">
    <property type="entry name" value="Doc_partner"/>
</dbReference>
<dbReference type="Gene3D" id="2.10.260.10">
    <property type="match status" value="1"/>
</dbReference>
<dbReference type="SMART" id="SM00966">
    <property type="entry name" value="SpoVT_AbrB"/>
    <property type="match status" value="1"/>
</dbReference>
<dbReference type="Pfam" id="PF04014">
    <property type="entry name" value="MazE_antitoxin"/>
    <property type="match status" value="1"/>
</dbReference>